<keyword evidence="2 5" id="KW-0812">Transmembrane</keyword>
<dbReference type="PANTHER" id="PTHR35371:SF1">
    <property type="entry name" value="BLR7753 PROTEIN"/>
    <property type="match status" value="1"/>
</dbReference>
<dbReference type="Gene3D" id="1.20.120.550">
    <property type="entry name" value="Membrane associated eicosanoid/glutathione metabolism-like domain"/>
    <property type="match status" value="1"/>
</dbReference>
<dbReference type="EMBL" id="HBGH01003660">
    <property type="protein sequence ID" value="CAD9229369.1"/>
    <property type="molecule type" value="Transcribed_RNA"/>
</dbReference>
<comment type="subcellular location">
    <subcellularLocation>
        <location evidence="1">Membrane</location>
    </subcellularLocation>
</comment>
<dbReference type="Pfam" id="PF01124">
    <property type="entry name" value="MAPEG"/>
    <property type="match status" value="1"/>
</dbReference>
<organism evidence="6">
    <name type="scientific">Compsopogon caeruleus</name>
    <dbReference type="NCBI Taxonomy" id="31354"/>
    <lineage>
        <taxon>Eukaryota</taxon>
        <taxon>Rhodophyta</taxon>
        <taxon>Compsopogonophyceae</taxon>
        <taxon>Compsopogonales</taxon>
        <taxon>Compsopogonaceae</taxon>
        <taxon>Compsopogon</taxon>
    </lineage>
</organism>
<name>A0A7S1XCA9_9RHOD</name>
<dbReference type="GO" id="GO:0016020">
    <property type="term" value="C:membrane"/>
    <property type="evidence" value="ECO:0007669"/>
    <property type="project" value="UniProtKB-SubCell"/>
</dbReference>
<proteinExistence type="predicted"/>
<evidence type="ECO:0000313" key="6">
    <source>
        <dbReference type="EMBL" id="CAD9229369.1"/>
    </source>
</evidence>
<gene>
    <name evidence="6" type="ORF">CCAE0312_LOCUS1997</name>
</gene>
<sequence>MYLWAVQSVPIAIAIAYAPAFLRIGIQAANKVLDTREPRKAEIPEGIASRADACHKNHLELLPLYAGGILACVQAGVDEQLVSRLATTYIAGRSIHAALYIQIEEFLGTGGTARTVTFLLGCMIPTLRLWLAAAAASR</sequence>
<protein>
    <recommendedName>
        <fullName evidence="7">MAPEG family protein</fullName>
    </recommendedName>
</protein>
<evidence type="ECO:0000256" key="5">
    <source>
        <dbReference type="SAM" id="Phobius"/>
    </source>
</evidence>
<evidence type="ECO:0000256" key="4">
    <source>
        <dbReference type="ARBA" id="ARBA00023136"/>
    </source>
</evidence>
<dbReference type="AlphaFoldDB" id="A0A7S1XCA9"/>
<evidence type="ECO:0000256" key="2">
    <source>
        <dbReference type="ARBA" id="ARBA00022692"/>
    </source>
</evidence>
<evidence type="ECO:0000256" key="3">
    <source>
        <dbReference type="ARBA" id="ARBA00022989"/>
    </source>
</evidence>
<dbReference type="PANTHER" id="PTHR35371">
    <property type="entry name" value="INNER MEMBRANE PROTEIN"/>
    <property type="match status" value="1"/>
</dbReference>
<dbReference type="InterPro" id="IPR001129">
    <property type="entry name" value="Membr-assoc_MAPEG"/>
</dbReference>
<reference evidence="6" key="1">
    <citation type="submission" date="2021-01" db="EMBL/GenBank/DDBJ databases">
        <authorList>
            <person name="Corre E."/>
            <person name="Pelletier E."/>
            <person name="Niang G."/>
            <person name="Scheremetjew M."/>
            <person name="Finn R."/>
            <person name="Kale V."/>
            <person name="Holt S."/>
            <person name="Cochrane G."/>
            <person name="Meng A."/>
            <person name="Brown T."/>
            <person name="Cohen L."/>
        </authorList>
    </citation>
    <scope>NUCLEOTIDE SEQUENCE</scope>
    <source>
        <strain evidence="6">SAG 36.94</strain>
    </source>
</reference>
<dbReference type="InterPro" id="IPR023352">
    <property type="entry name" value="MAPEG-like_dom_sf"/>
</dbReference>
<evidence type="ECO:0000256" key="1">
    <source>
        <dbReference type="ARBA" id="ARBA00004370"/>
    </source>
</evidence>
<accession>A0A7S1XCA9</accession>
<keyword evidence="4 5" id="KW-0472">Membrane</keyword>
<feature type="transmembrane region" description="Helical" evidence="5">
    <location>
        <begin position="6"/>
        <end position="26"/>
    </location>
</feature>
<dbReference type="SUPFAM" id="SSF161084">
    <property type="entry name" value="MAPEG domain-like"/>
    <property type="match status" value="1"/>
</dbReference>
<keyword evidence="3 5" id="KW-1133">Transmembrane helix</keyword>
<evidence type="ECO:0008006" key="7">
    <source>
        <dbReference type="Google" id="ProtNLM"/>
    </source>
</evidence>